<protein>
    <recommendedName>
        <fullName evidence="3">Amidohydrolase-related domain-containing protein</fullName>
    </recommendedName>
</protein>
<dbReference type="GO" id="GO:0005829">
    <property type="term" value="C:cytosol"/>
    <property type="evidence" value="ECO:0007669"/>
    <property type="project" value="TreeGrafter"/>
</dbReference>
<proteinExistence type="inferred from homology"/>
<comment type="caution">
    <text evidence="4">The sequence shown here is derived from an EMBL/GenBank/DDBJ whole genome shotgun (WGS) entry which is preliminary data.</text>
</comment>
<dbReference type="FunFam" id="3.20.20.140:FF:000174">
    <property type="entry name" value="Dihydropyrimidinase-related protein 2"/>
    <property type="match status" value="1"/>
</dbReference>
<comment type="cofactor">
    <cofactor evidence="1">
        <name>Zn(2+)</name>
        <dbReference type="ChEBI" id="CHEBI:29105"/>
    </cofactor>
</comment>
<keyword evidence="5" id="KW-1185">Reference proteome</keyword>
<name>A0A0H1R6B5_9HYPH</name>
<organism evidence="4 5">
    <name type="scientific">Microvirga vignae</name>
    <dbReference type="NCBI Taxonomy" id="1225564"/>
    <lineage>
        <taxon>Bacteria</taxon>
        <taxon>Pseudomonadati</taxon>
        <taxon>Pseudomonadota</taxon>
        <taxon>Alphaproteobacteria</taxon>
        <taxon>Hyphomicrobiales</taxon>
        <taxon>Methylobacteriaceae</taxon>
        <taxon>Microvirga</taxon>
    </lineage>
</organism>
<dbReference type="STRING" id="1225564.AA309_24905"/>
<dbReference type="RefSeq" id="WP_047191728.1">
    <property type="nucleotide sequence ID" value="NZ_LCYG01000077.1"/>
</dbReference>
<dbReference type="PANTHER" id="PTHR11647:SF1">
    <property type="entry name" value="COLLAPSIN RESPONSE MEDIATOR PROTEIN"/>
    <property type="match status" value="1"/>
</dbReference>
<dbReference type="PANTHER" id="PTHR11647">
    <property type="entry name" value="HYDRANTOINASE/DIHYDROPYRIMIDINASE FAMILY MEMBER"/>
    <property type="match status" value="1"/>
</dbReference>
<dbReference type="EMBL" id="LCYG01000077">
    <property type="protein sequence ID" value="KLK90579.1"/>
    <property type="molecule type" value="Genomic_DNA"/>
</dbReference>
<accession>A0A0H1R6B5</accession>
<sequence length="476" mass="52059">MLIDLVIRSDKVATSHGAGAYDIAISGGRIAAVAAAGTFEAAPGLRLIDATGRIVIPGGIDPHVHCAWHVPNPDGTAGLSDPPPIVSKAALHGGTTTIIDFARWTHGTTIRDTIETRDKTWIGQCYCDYAYHVMVEGTLPADLFGQIAETIQAGYPTIKIFTTDIRPSTRGRMVKFGDIWEVFKVIAANGGMGVIHAEDNDIVMHMYDKLIREGRTGFANMAEVHNALSEDLSFRRVIRLAEQVPGTALYMMHVSAASGVEAIRAARARQLPIYGESLHQYIMYTSEDYKRENGQIYHTYPSLKSKEDQNALWAGTLDGTINAIATDEICCTLATKTQGKRIDDTTGGNAGVEPRVSLMYTEMVERRKYSLERFVDLVSTNAAKLMGLYPRKGAIAAGSDADIVILDPGLRRVLRREELHEADYSPWEGHEVAVWPSLTMLRGMIVMENGEFFGEATDGTYLPRKISSDILAGPCL</sequence>
<reference evidence="4 5" key="1">
    <citation type="submission" date="2015-05" db="EMBL/GenBank/DDBJ databases">
        <title>Draft genome sequence of Microvirga vignae strain BR3299, a novel nitrogen fixing bacteria isolated from Brazil semi-aired region.</title>
        <authorList>
            <person name="Zilli J.E."/>
            <person name="Passos S.R."/>
            <person name="Leite J."/>
            <person name="Baldani J.I."/>
            <person name="Xavier G.R."/>
            <person name="Rumjaneck N.G."/>
            <person name="Simoes-Araujo J.L."/>
        </authorList>
    </citation>
    <scope>NUCLEOTIDE SEQUENCE [LARGE SCALE GENOMIC DNA]</scope>
    <source>
        <strain evidence="4 5">BR3299</strain>
    </source>
</reference>
<dbReference type="InterPro" id="IPR050378">
    <property type="entry name" value="Metallo-dep_Hydrolases_sf"/>
</dbReference>
<dbReference type="OrthoDB" id="9775759at2"/>
<dbReference type="InterPro" id="IPR032466">
    <property type="entry name" value="Metal_Hydrolase"/>
</dbReference>
<dbReference type="Pfam" id="PF01979">
    <property type="entry name" value="Amidohydro_1"/>
    <property type="match status" value="1"/>
</dbReference>
<feature type="domain" description="Amidohydrolase-related" evidence="3">
    <location>
        <begin position="54"/>
        <end position="446"/>
    </location>
</feature>
<dbReference type="PATRIC" id="fig|1225564.3.peg.6477"/>
<evidence type="ECO:0000256" key="1">
    <source>
        <dbReference type="ARBA" id="ARBA00001947"/>
    </source>
</evidence>
<comment type="similarity">
    <text evidence="2">Belongs to the metallo-dependent hydrolases superfamily. Hydantoinase/dihydropyrimidinase family.</text>
</comment>
<evidence type="ECO:0000256" key="2">
    <source>
        <dbReference type="ARBA" id="ARBA00008829"/>
    </source>
</evidence>
<evidence type="ECO:0000259" key="3">
    <source>
        <dbReference type="Pfam" id="PF01979"/>
    </source>
</evidence>
<evidence type="ECO:0000313" key="5">
    <source>
        <dbReference type="Proteomes" id="UP000035489"/>
    </source>
</evidence>
<dbReference type="GO" id="GO:0016812">
    <property type="term" value="F:hydrolase activity, acting on carbon-nitrogen (but not peptide) bonds, in cyclic amides"/>
    <property type="evidence" value="ECO:0007669"/>
    <property type="project" value="TreeGrafter"/>
</dbReference>
<dbReference type="Proteomes" id="UP000035489">
    <property type="component" value="Unassembled WGS sequence"/>
</dbReference>
<gene>
    <name evidence="4" type="ORF">AA309_24905</name>
</gene>
<dbReference type="SUPFAM" id="SSF51338">
    <property type="entry name" value="Composite domain of metallo-dependent hydrolases"/>
    <property type="match status" value="2"/>
</dbReference>
<dbReference type="SUPFAM" id="SSF51556">
    <property type="entry name" value="Metallo-dependent hydrolases"/>
    <property type="match status" value="1"/>
</dbReference>
<dbReference type="InterPro" id="IPR011059">
    <property type="entry name" value="Metal-dep_hydrolase_composite"/>
</dbReference>
<dbReference type="AlphaFoldDB" id="A0A0H1R6B5"/>
<evidence type="ECO:0000313" key="4">
    <source>
        <dbReference type="EMBL" id="KLK90579.1"/>
    </source>
</evidence>
<dbReference type="Gene3D" id="2.30.40.10">
    <property type="entry name" value="Urease, subunit C, domain 1"/>
    <property type="match status" value="1"/>
</dbReference>
<dbReference type="InterPro" id="IPR006680">
    <property type="entry name" value="Amidohydro-rel"/>
</dbReference>
<dbReference type="Gene3D" id="3.20.20.140">
    <property type="entry name" value="Metal-dependent hydrolases"/>
    <property type="match status" value="1"/>
</dbReference>